<dbReference type="InterPro" id="IPR039745">
    <property type="entry name" value="Vps54"/>
</dbReference>
<feature type="region of interest" description="Disordered" evidence="13">
    <location>
        <begin position="678"/>
        <end position="768"/>
    </location>
</feature>
<comment type="caution">
    <text evidence="16">The sequence shown here is derived from an EMBL/GenBank/DDBJ whole genome shotgun (WGS) entry which is preliminary data.</text>
</comment>
<proteinExistence type="inferred from homology"/>
<feature type="modified residue" description="N-acetylalanine; partial" evidence="11">
    <location>
        <position position="1267"/>
    </location>
</feature>
<dbReference type="Pfam" id="PF07928">
    <property type="entry name" value="Vps54"/>
    <property type="match status" value="1"/>
</dbReference>
<keyword evidence="7 11" id="KW-0007">Acetylation</keyword>
<dbReference type="Proteomes" id="UP000717515">
    <property type="component" value="Unassembled WGS sequence"/>
</dbReference>
<keyword evidence="8" id="KW-0333">Golgi apparatus</keyword>
<evidence type="ECO:0000256" key="9">
    <source>
        <dbReference type="ARBA" id="ARBA00023054"/>
    </source>
</evidence>
<feature type="compositionally biased region" description="Acidic residues" evidence="13">
    <location>
        <begin position="702"/>
        <end position="722"/>
    </location>
</feature>
<keyword evidence="10 11" id="KW-0687">Ribonucleoprotein</keyword>
<dbReference type="InterPro" id="IPR012501">
    <property type="entry name" value="Vps54_C"/>
</dbReference>
<comment type="similarity">
    <text evidence="11 12">Belongs to the eukaryotic ribosomal protein eS1 family.</text>
</comment>
<protein>
    <recommendedName>
        <fullName evidence="11">Small ribosomal subunit protein eS1</fullName>
    </recommendedName>
</protein>
<sequence>MLGGKPNANSTTPATSSPKNKNLGNSMQQGSAASGSASGHAGNGNGYGPSGRPYSRNGHPHQESLDPSASRRHHGSTNAASSTSAATSGPSMVAGAPRPFRPGHALRRDSTASNYSTLSEVSQPWTRADIGFNAISGVLNNPNKRPSSAAKPTKADIPPVTPVPVRKVKGSEFDSYIKHITPVFERYQNNRAGAVPAEGANIHSPRSPFGSSFESLASHFQPQIMTPLLAQSGQDMDRAESARNPYSVPDIPELNEPVPMKPAMPDTPALSTVPAIFFDPDFNFENPRTFDLVCEQTGPSGSQNNNTTSIVTNSILQEKLSHYLDTVEIHLMTEISRRSTSFFEALSNLQALHSQTLECVSQIHVLRAQLARIDHTQSKQGLEVVRLKRRRRNLGLLHNGIRMVKEIRSTQPMIQVLLGGGNYFGALDIIDGAQHVLFDGDMKHLEATPGFDPDLALVPSSSAIAPSPRSLDIRGVLALVHFGGQLSEMRKMIGKMMEGELVNLLLNDFRLRIGHLDVATLLMDLGKVDTSNTKFTKPSFNRGINPLLSKQVEKETELRDRMRPLIQGLLRANRVGVALQTYREQILQEIKNIIKSQYPPPDPSKSSENGPPSLRKKDQMAALTNQLRSMDALTFYKMLSYIYAFLLGSFQRVSLYHQLTLLSIREAESQGTGQLIMMDSSSEDSDSMQESASLREMREGENDNGDYEDQDDEEEEQDESDSESAGFSLGTNTPGSTPLHGNNGRKRLSVPAGPNSKIVSPSNAFSGADRSPALVREFSALQLDGENGHLSTNAASQLFRQLETESEEILFAVADLAHSRCAKLMGMRSEQSAKLLPAEVYKLLRLTWSFVLQSELLSGYMCYGLRTAILSQSKAFLLQFHMEKTSQLALSVGEDQWVQVEVPWSSQSTANGITAIANLSLQEARSRDFAMTFNILSLSAPPPVQGVDDQDGFIQSRLGNKSTNGSIPDGKEGAGADIPAPTRVLSIRDEVFFVVGCSLVLLDTLAEYLDILNNISALTTDVMQRIIELLKLFNSRTCQVILGAGAMRSAGLKNITAKHLALASQSLSVFATLIPYVKDWIRSKMADKQIVMLAEFDRILRDFQEHQNEIHSKLVSIMSERLALHIRSMTNASVVDYDALNKPAQQLANGGGSVNAFMDGLVKDAITLHKVLGRFLPAASMRRVIDEVLQIFTTRLEEEIQKLPITTPLGKTRLQADVAYYGQKLGPLDPNGIIGSRLMKQVKELMLTDKKNGAGLTSSTPPASGAAVGKNKRLSKGKKGLKKKVVDPFTRKDWYDIKAPSTFDVRQVGKTLVNRTQGMKNANDALKGRVLEVSLADLNKNEEYSFRKVKLRVDEVQGKNCLTNFHGMDMTSDKLRSMVRKWQSIIEAHVDVKTTDGYLLRLFAVAFTKKSAGQVKKTTYAQSAQIRQIRKKMFEIMTAQATSCDLKELVHKFIPEVIGNEIEKSCKSIYPLRDVFIRKVKILKAPKFDLGKLLELHSGADNETGAKVERKDFKEPTILAEV</sequence>
<dbReference type="GO" id="GO:0006412">
    <property type="term" value="P:translation"/>
    <property type="evidence" value="ECO:0007669"/>
    <property type="project" value="UniProtKB-UniRule"/>
</dbReference>
<evidence type="ECO:0000256" key="12">
    <source>
        <dbReference type="RuleBase" id="RU000668"/>
    </source>
</evidence>
<evidence type="ECO:0000256" key="11">
    <source>
        <dbReference type="HAMAP-Rule" id="MF_03122"/>
    </source>
</evidence>
<dbReference type="InterPro" id="IPR019515">
    <property type="entry name" value="VPS54_N"/>
</dbReference>
<dbReference type="GO" id="GO:0003735">
    <property type="term" value="F:structural constituent of ribosome"/>
    <property type="evidence" value="ECO:0007669"/>
    <property type="project" value="UniProtKB-UniRule"/>
</dbReference>
<dbReference type="Gene3D" id="6.10.250.860">
    <property type="match status" value="1"/>
</dbReference>
<dbReference type="InterPro" id="IPR027500">
    <property type="entry name" value="Ribosomal_eS1_euk"/>
</dbReference>
<feature type="domain" description="Vacuolar protein sorting-associated protein 54 N-terminal" evidence="15">
    <location>
        <begin position="272"/>
        <end position="434"/>
    </location>
</feature>
<dbReference type="GO" id="GO:0042147">
    <property type="term" value="P:retrograde transport, endosome to Golgi"/>
    <property type="evidence" value="ECO:0007669"/>
    <property type="project" value="InterPro"/>
</dbReference>
<feature type="domain" description="Vacuolar protein sorting-associated protein 54 C-terminal" evidence="14">
    <location>
        <begin position="990"/>
        <end position="1121"/>
    </location>
</feature>
<keyword evidence="5" id="KW-0653">Protein transport</keyword>
<evidence type="ECO:0000256" key="5">
    <source>
        <dbReference type="ARBA" id="ARBA00022927"/>
    </source>
</evidence>
<dbReference type="Pfam" id="PF10475">
    <property type="entry name" value="Vps54_N"/>
    <property type="match status" value="1"/>
</dbReference>
<evidence type="ECO:0000313" key="17">
    <source>
        <dbReference type="Proteomes" id="UP000717515"/>
    </source>
</evidence>
<evidence type="ECO:0000256" key="2">
    <source>
        <dbReference type="ARBA" id="ARBA00004601"/>
    </source>
</evidence>
<keyword evidence="4" id="KW-0813">Transport</keyword>
<dbReference type="InterPro" id="IPR018281">
    <property type="entry name" value="Ribosomal_eS1_CS"/>
</dbReference>
<evidence type="ECO:0000313" key="16">
    <source>
        <dbReference type="EMBL" id="KAG9321332.1"/>
    </source>
</evidence>
<dbReference type="HAMAP" id="MF_03122">
    <property type="entry name" value="Ribosomal_eS1_euk"/>
    <property type="match status" value="1"/>
</dbReference>
<reference evidence="16" key="1">
    <citation type="submission" date="2021-07" db="EMBL/GenBank/DDBJ databases">
        <title>Draft genome of Mortierella alpina, strain LL118, isolated from an aspen leaf litter sample.</title>
        <authorList>
            <person name="Yang S."/>
            <person name="Vinatzer B.A."/>
        </authorList>
    </citation>
    <scope>NUCLEOTIDE SEQUENCE</scope>
    <source>
        <strain evidence="16">LL118</strain>
    </source>
</reference>
<dbReference type="SMART" id="SM01397">
    <property type="entry name" value="Ribosomal_S3Ae"/>
    <property type="match status" value="1"/>
</dbReference>
<gene>
    <name evidence="11" type="primary">RPS1</name>
    <name evidence="16" type="ORF">KVV02_006249</name>
</gene>
<dbReference type="EMBL" id="JAIFTL010000213">
    <property type="protein sequence ID" value="KAG9321332.1"/>
    <property type="molecule type" value="Genomic_DNA"/>
</dbReference>
<name>A0A9P7ZZ08_MORAP</name>
<keyword evidence="6 11" id="KW-0689">Ribosomal protein</keyword>
<dbReference type="PROSITE" id="PS01191">
    <property type="entry name" value="RIBOSOMAL_S3AE"/>
    <property type="match status" value="1"/>
</dbReference>
<comment type="subcellular location">
    <subcellularLocation>
        <location evidence="1 11">Cytoplasm</location>
    </subcellularLocation>
    <subcellularLocation>
        <location evidence="2">Golgi apparatus</location>
        <location evidence="2">trans-Golgi network</location>
    </subcellularLocation>
</comment>
<evidence type="ECO:0000256" key="8">
    <source>
        <dbReference type="ARBA" id="ARBA00023034"/>
    </source>
</evidence>
<feature type="compositionally biased region" description="Basic residues" evidence="13">
    <location>
        <begin position="1270"/>
        <end position="1279"/>
    </location>
</feature>
<dbReference type="GO" id="GO:0000938">
    <property type="term" value="C:GARP complex"/>
    <property type="evidence" value="ECO:0007669"/>
    <property type="project" value="InterPro"/>
</dbReference>
<feature type="compositionally biased region" description="Low complexity" evidence="13">
    <location>
        <begin position="24"/>
        <end position="40"/>
    </location>
</feature>
<feature type="region of interest" description="Disordered" evidence="13">
    <location>
        <begin position="1"/>
        <end position="116"/>
    </location>
</feature>
<evidence type="ECO:0000256" key="3">
    <source>
        <dbReference type="ARBA" id="ARBA00009150"/>
    </source>
</evidence>
<dbReference type="InterPro" id="IPR001593">
    <property type="entry name" value="Ribosomal_eS1"/>
</dbReference>
<keyword evidence="9" id="KW-0175">Coiled coil</keyword>
<dbReference type="GO" id="GO:0022627">
    <property type="term" value="C:cytosolic small ribosomal subunit"/>
    <property type="evidence" value="ECO:0007669"/>
    <property type="project" value="UniProtKB-UniRule"/>
</dbReference>
<evidence type="ECO:0000256" key="7">
    <source>
        <dbReference type="ARBA" id="ARBA00022990"/>
    </source>
</evidence>
<keyword evidence="11" id="KW-0963">Cytoplasm</keyword>
<feature type="compositionally biased region" description="Polar residues" evidence="13">
    <location>
        <begin position="729"/>
        <end position="740"/>
    </location>
</feature>
<evidence type="ECO:0000256" key="4">
    <source>
        <dbReference type="ARBA" id="ARBA00022448"/>
    </source>
</evidence>
<evidence type="ECO:0000256" key="10">
    <source>
        <dbReference type="ARBA" id="ARBA00023274"/>
    </source>
</evidence>
<organism evidence="16 17">
    <name type="scientific">Mortierella alpina</name>
    <name type="common">Oleaginous fungus</name>
    <name type="synonym">Mortierella renispora</name>
    <dbReference type="NCBI Taxonomy" id="64518"/>
    <lineage>
        <taxon>Eukaryota</taxon>
        <taxon>Fungi</taxon>
        <taxon>Fungi incertae sedis</taxon>
        <taxon>Mucoromycota</taxon>
        <taxon>Mortierellomycotina</taxon>
        <taxon>Mortierellomycetes</taxon>
        <taxon>Mortierellales</taxon>
        <taxon>Mortierellaceae</taxon>
        <taxon>Mortierella</taxon>
    </lineage>
</organism>
<feature type="compositionally biased region" description="Polar residues" evidence="13">
    <location>
        <begin position="7"/>
        <end position="23"/>
    </location>
</feature>
<feature type="region of interest" description="Disordered" evidence="13">
    <location>
        <begin position="595"/>
        <end position="616"/>
    </location>
</feature>
<comment type="similarity">
    <text evidence="3">Belongs to the VPS54 family.</text>
</comment>
<dbReference type="GO" id="GO:0006896">
    <property type="term" value="P:Golgi to vacuole transport"/>
    <property type="evidence" value="ECO:0007669"/>
    <property type="project" value="TreeGrafter"/>
</dbReference>
<feature type="compositionally biased region" description="Low complexity" evidence="13">
    <location>
        <begin position="76"/>
        <end position="88"/>
    </location>
</feature>
<dbReference type="GO" id="GO:0015031">
    <property type="term" value="P:protein transport"/>
    <property type="evidence" value="ECO:0007669"/>
    <property type="project" value="UniProtKB-KW"/>
</dbReference>
<evidence type="ECO:0000259" key="14">
    <source>
        <dbReference type="Pfam" id="PF07928"/>
    </source>
</evidence>
<dbReference type="PANTHER" id="PTHR12965">
    <property type="entry name" value="VACUOLAR PROTEIN SORTING 54"/>
    <property type="match status" value="1"/>
</dbReference>
<comment type="subunit">
    <text evidence="11">Component of the small ribosomal subunit. Mature ribosomes consist of a small (40S) and a large (60S) subunit. The 40S subunit contains about 33 different proteins and 1 molecule of RNA (18S). The 60S subunit contains about 49 different proteins and 3 molecules of RNA (25S, 5.8S and 5S).</text>
</comment>
<feature type="region of interest" description="Disordered" evidence="13">
    <location>
        <begin position="137"/>
        <end position="163"/>
    </location>
</feature>
<dbReference type="PANTHER" id="PTHR12965:SF0">
    <property type="entry name" value="VACUOLAR PROTEIN SORTING-ASSOCIATED PROTEIN 54"/>
    <property type="match status" value="1"/>
</dbReference>
<accession>A0A9P7ZZ08</accession>
<evidence type="ECO:0000256" key="6">
    <source>
        <dbReference type="ARBA" id="ARBA00022980"/>
    </source>
</evidence>
<comment type="caution">
    <text evidence="11">Lacks conserved residue(s) required for the propagation of feature annotation.</text>
</comment>
<evidence type="ECO:0000256" key="1">
    <source>
        <dbReference type="ARBA" id="ARBA00004496"/>
    </source>
</evidence>
<evidence type="ECO:0000259" key="15">
    <source>
        <dbReference type="Pfam" id="PF10475"/>
    </source>
</evidence>
<dbReference type="Pfam" id="PF01015">
    <property type="entry name" value="Ribosomal_S3Ae"/>
    <property type="match status" value="1"/>
</dbReference>
<feature type="region of interest" description="Disordered" evidence="13">
    <location>
        <begin position="1252"/>
        <end position="1279"/>
    </location>
</feature>
<dbReference type="GO" id="GO:0019905">
    <property type="term" value="F:syntaxin binding"/>
    <property type="evidence" value="ECO:0007669"/>
    <property type="project" value="TreeGrafter"/>
</dbReference>
<evidence type="ECO:0000256" key="13">
    <source>
        <dbReference type="SAM" id="MobiDB-lite"/>
    </source>
</evidence>